<keyword evidence="1" id="KW-0646">Protease inhibitor</keyword>
<dbReference type="GO" id="GO:0004867">
    <property type="term" value="F:serine-type endopeptidase inhibitor activity"/>
    <property type="evidence" value="ECO:0007669"/>
    <property type="project" value="UniProtKB-KW"/>
</dbReference>
<name>A0A443S4H0_9ACAR</name>
<dbReference type="EMBL" id="NCKV01008976">
    <property type="protein sequence ID" value="RWS22374.1"/>
    <property type="molecule type" value="Genomic_DNA"/>
</dbReference>
<evidence type="ECO:0000256" key="1">
    <source>
        <dbReference type="ARBA" id="ARBA00022690"/>
    </source>
</evidence>
<gene>
    <name evidence="4" type="ORF">B4U80_14040</name>
</gene>
<sequence length="99" mass="11232">MRFLILLFVVNVIADPVPEKEFTDSNFATGLNAFSLDFMKQMEFREKNVLFSPLGLSMAVGMILEAANNTHADGFKLLHFSDIANGQMMHMKFKENTKK</sequence>
<proteinExistence type="predicted"/>
<comment type="caution">
    <text evidence="4">The sequence shown here is derived from an EMBL/GenBank/DDBJ whole genome shotgun (WGS) entry which is preliminary data.</text>
</comment>
<evidence type="ECO:0000256" key="2">
    <source>
        <dbReference type="ARBA" id="ARBA00022900"/>
    </source>
</evidence>
<feature type="domain" description="Serpin" evidence="3">
    <location>
        <begin position="31"/>
        <end position="95"/>
    </location>
</feature>
<dbReference type="Proteomes" id="UP000288716">
    <property type="component" value="Unassembled WGS sequence"/>
</dbReference>
<keyword evidence="2" id="KW-0722">Serine protease inhibitor</keyword>
<organism evidence="4 5">
    <name type="scientific">Leptotrombidium deliense</name>
    <dbReference type="NCBI Taxonomy" id="299467"/>
    <lineage>
        <taxon>Eukaryota</taxon>
        <taxon>Metazoa</taxon>
        <taxon>Ecdysozoa</taxon>
        <taxon>Arthropoda</taxon>
        <taxon>Chelicerata</taxon>
        <taxon>Arachnida</taxon>
        <taxon>Acari</taxon>
        <taxon>Acariformes</taxon>
        <taxon>Trombidiformes</taxon>
        <taxon>Prostigmata</taxon>
        <taxon>Anystina</taxon>
        <taxon>Parasitengona</taxon>
        <taxon>Trombiculoidea</taxon>
        <taxon>Trombiculidae</taxon>
        <taxon>Leptotrombidium</taxon>
    </lineage>
</organism>
<evidence type="ECO:0000313" key="5">
    <source>
        <dbReference type="Proteomes" id="UP000288716"/>
    </source>
</evidence>
<accession>A0A443S4H0</accession>
<dbReference type="OrthoDB" id="10063692at2759"/>
<dbReference type="SUPFAM" id="SSF56574">
    <property type="entry name" value="Serpins"/>
    <property type="match status" value="1"/>
</dbReference>
<dbReference type="InterPro" id="IPR023796">
    <property type="entry name" value="Serpin_dom"/>
</dbReference>
<dbReference type="InterPro" id="IPR036186">
    <property type="entry name" value="Serpin_sf"/>
</dbReference>
<evidence type="ECO:0000259" key="3">
    <source>
        <dbReference type="Pfam" id="PF00079"/>
    </source>
</evidence>
<dbReference type="Gene3D" id="3.30.497.10">
    <property type="entry name" value="Antithrombin, subunit I, domain 2"/>
    <property type="match status" value="1"/>
</dbReference>
<dbReference type="InterPro" id="IPR042178">
    <property type="entry name" value="Serpin_sf_1"/>
</dbReference>
<protein>
    <recommendedName>
        <fullName evidence="3">Serpin domain-containing protein</fullName>
    </recommendedName>
</protein>
<evidence type="ECO:0000313" key="4">
    <source>
        <dbReference type="EMBL" id="RWS22374.1"/>
    </source>
</evidence>
<keyword evidence="5" id="KW-1185">Reference proteome</keyword>
<dbReference type="Pfam" id="PF00079">
    <property type="entry name" value="Serpin"/>
    <property type="match status" value="1"/>
</dbReference>
<dbReference type="VEuPathDB" id="VectorBase:LDEU009666"/>
<reference evidence="4 5" key="1">
    <citation type="journal article" date="2018" name="Gigascience">
        <title>Genomes of trombidid mites reveal novel predicted allergens and laterally-transferred genes associated with secondary metabolism.</title>
        <authorList>
            <person name="Dong X."/>
            <person name="Chaisiri K."/>
            <person name="Xia D."/>
            <person name="Armstrong S.D."/>
            <person name="Fang Y."/>
            <person name="Donnelly M.J."/>
            <person name="Kadowaki T."/>
            <person name="McGarry J.W."/>
            <person name="Darby A.C."/>
            <person name="Makepeace B.L."/>
        </authorList>
    </citation>
    <scope>NUCLEOTIDE SEQUENCE [LARGE SCALE GENOMIC DNA]</scope>
    <source>
        <strain evidence="4">UoL-UT</strain>
    </source>
</reference>
<dbReference type="AlphaFoldDB" id="A0A443S4H0"/>